<dbReference type="SMART" id="SM00870">
    <property type="entry name" value="Asparaginase"/>
    <property type="match status" value="1"/>
</dbReference>
<dbReference type="InterPro" id="IPR037152">
    <property type="entry name" value="L-asparaginase_N_sf"/>
</dbReference>
<dbReference type="PANTHER" id="PTHR11707:SF28">
    <property type="entry name" value="60 KDA LYSOPHOSPHOLIPASE"/>
    <property type="match status" value="1"/>
</dbReference>
<dbReference type="InterPro" id="IPR006034">
    <property type="entry name" value="Asparaginase/glutaminase-like"/>
</dbReference>
<feature type="active site" description="O-isoaspartyl threonine intermediate" evidence="1">
    <location>
        <position position="11"/>
    </location>
</feature>
<dbReference type="Gene3D" id="3.40.50.40">
    <property type="match status" value="1"/>
</dbReference>
<dbReference type="AlphaFoldDB" id="A0A7G9FM20"/>
<accession>A0A7G9FM20</accession>
<dbReference type="Pfam" id="PF00710">
    <property type="entry name" value="Asparaginase"/>
    <property type="match status" value="1"/>
</dbReference>
<sequence>MNITVIFTGGTIGSSVQQNFVSTDTQMPYRLLAMYETEQKKKGAAIPHFQTEAPYTTLSEYMDGSHLNLLISCIREQLTKDIDGIIVTHGTDTLPFTAAALGMCFAYAKVPILLVSSNYILDDPRANGLTNFTAAVDYITSPTLPTAVGIAYCNTGSTPKIYNALGVYNHYPFDDSLYERSYDAYADAIAPVLQEFSDLRQTSVHFDTSCPVCFFQSMPGMQYYLPDNACVVLIHAYHSGTINTKNPSLLALAEQAAQKKIPVYLTGISASSTDYDSKAIYESLGIIPLPEYSPLVAYMYLWYKYSQKH</sequence>
<dbReference type="InterPro" id="IPR027475">
    <property type="entry name" value="Asparaginase/glutaminase_AS2"/>
</dbReference>
<dbReference type="PRINTS" id="PR00139">
    <property type="entry name" value="ASNGLNASE"/>
</dbReference>
<protein>
    <submittedName>
        <fullName evidence="4">Asparaginase</fullName>
    </submittedName>
</protein>
<dbReference type="EMBL" id="CP060632">
    <property type="protein sequence ID" value="QNL99601.1"/>
    <property type="molecule type" value="Genomic_DNA"/>
</dbReference>
<dbReference type="PROSITE" id="PS51732">
    <property type="entry name" value="ASN_GLN_ASE_3"/>
    <property type="match status" value="1"/>
</dbReference>
<organism evidence="4 5">
    <name type="scientific">Wujia chipingensis</name>
    <dbReference type="NCBI Taxonomy" id="2763670"/>
    <lineage>
        <taxon>Bacteria</taxon>
        <taxon>Bacillati</taxon>
        <taxon>Bacillota</taxon>
        <taxon>Clostridia</taxon>
        <taxon>Lachnospirales</taxon>
        <taxon>Lachnospiraceae</taxon>
        <taxon>Wujia</taxon>
    </lineage>
</organism>
<name>A0A7G9FM20_9FIRM</name>
<reference evidence="4 5" key="1">
    <citation type="submission" date="2020-08" db="EMBL/GenBank/DDBJ databases">
        <authorList>
            <person name="Liu C."/>
            <person name="Sun Q."/>
        </authorList>
    </citation>
    <scope>NUCLEOTIDE SEQUENCE [LARGE SCALE GENOMIC DNA]</scope>
    <source>
        <strain evidence="4 5">NSJ-4</strain>
    </source>
</reference>
<dbReference type="KEGG" id="wcp:H9Q76_12965"/>
<dbReference type="PIRSF" id="PIRSF001220">
    <property type="entry name" value="L-ASNase_gatD"/>
    <property type="match status" value="1"/>
</dbReference>
<gene>
    <name evidence="4" type="ORF">H9Q76_12965</name>
</gene>
<evidence type="ECO:0000259" key="3">
    <source>
        <dbReference type="Pfam" id="PF00710"/>
    </source>
</evidence>
<keyword evidence="5" id="KW-1185">Reference proteome</keyword>
<evidence type="ECO:0000256" key="2">
    <source>
        <dbReference type="PROSITE-ProRule" id="PRU10100"/>
    </source>
</evidence>
<dbReference type="InterPro" id="IPR027473">
    <property type="entry name" value="L-asparaginase_C"/>
</dbReference>
<evidence type="ECO:0000313" key="5">
    <source>
        <dbReference type="Proteomes" id="UP000515819"/>
    </source>
</evidence>
<feature type="active site" evidence="2">
    <location>
        <position position="91"/>
    </location>
</feature>
<dbReference type="SUPFAM" id="SSF53774">
    <property type="entry name" value="Glutaminase/Asparaginase"/>
    <property type="match status" value="1"/>
</dbReference>
<dbReference type="PIRSF" id="PIRSF500176">
    <property type="entry name" value="L_ASNase"/>
    <property type="match status" value="1"/>
</dbReference>
<dbReference type="Proteomes" id="UP000515819">
    <property type="component" value="Chromosome"/>
</dbReference>
<evidence type="ECO:0000256" key="1">
    <source>
        <dbReference type="PIRSR" id="PIRSR001220-1"/>
    </source>
</evidence>
<dbReference type="RefSeq" id="WP_249321286.1">
    <property type="nucleotide sequence ID" value="NZ_CP060632.1"/>
</dbReference>
<evidence type="ECO:0000313" key="4">
    <source>
        <dbReference type="EMBL" id="QNL99601.1"/>
    </source>
</evidence>
<dbReference type="InterPro" id="IPR027474">
    <property type="entry name" value="L-asparaginase_N"/>
</dbReference>
<dbReference type="GO" id="GO:0004067">
    <property type="term" value="F:asparaginase activity"/>
    <property type="evidence" value="ECO:0007669"/>
    <property type="project" value="UniProtKB-UniRule"/>
</dbReference>
<dbReference type="PANTHER" id="PTHR11707">
    <property type="entry name" value="L-ASPARAGINASE"/>
    <property type="match status" value="1"/>
</dbReference>
<proteinExistence type="predicted"/>
<dbReference type="Gene3D" id="3.40.50.1170">
    <property type="entry name" value="L-asparaginase, N-terminal domain"/>
    <property type="match status" value="1"/>
</dbReference>
<dbReference type="InterPro" id="IPR036152">
    <property type="entry name" value="Asp/glu_Ase-like_sf"/>
</dbReference>
<dbReference type="PROSITE" id="PS00917">
    <property type="entry name" value="ASN_GLN_ASE_2"/>
    <property type="match status" value="1"/>
</dbReference>
<feature type="domain" description="L-asparaginase N-terminal" evidence="3">
    <location>
        <begin position="2"/>
        <end position="142"/>
    </location>
</feature>